<dbReference type="CDD" id="cd00190">
    <property type="entry name" value="Tryp_SPc"/>
    <property type="match status" value="1"/>
</dbReference>
<dbReference type="InterPro" id="IPR009003">
    <property type="entry name" value="Peptidase_S1_PA"/>
</dbReference>
<dbReference type="InterPro" id="IPR043504">
    <property type="entry name" value="Peptidase_S1_PA_chymotrypsin"/>
</dbReference>
<feature type="compositionally biased region" description="Low complexity" evidence="3">
    <location>
        <begin position="82"/>
        <end position="92"/>
    </location>
</feature>
<feature type="compositionally biased region" description="Low complexity" evidence="3">
    <location>
        <begin position="58"/>
        <end position="75"/>
    </location>
</feature>
<dbReference type="SUPFAM" id="SSF50494">
    <property type="entry name" value="Trypsin-like serine proteases"/>
    <property type="match status" value="1"/>
</dbReference>
<proteinExistence type="inferred from homology"/>
<dbReference type="AlphaFoldDB" id="A0A6P8JEQ5"/>
<dbReference type="GeneID" id="117135432"/>
<protein>
    <submittedName>
        <fullName evidence="7">Phenoloxidase-activating factor 2</fullName>
    </submittedName>
</protein>
<dbReference type="Gene3D" id="2.40.10.10">
    <property type="entry name" value="Trypsin-like serine proteases"/>
    <property type="match status" value="2"/>
</dbReference>
<evidence type="ECO:0000256" key="1">
    <source>
        <dbReference type="ARBA" id="ARBA00023157"/>
    </source>
</evidence>
<dbReference type="InterPro" id="IPR001254">
    <property type="entry name" value="Trypsin_dom"/>
</dbReference>
<keyword evidence="1" id="KW-1015">Disulfide bond</keyword>
<keyword evidence="4" id="KW-0732">Signal</keyword>
<feature type="domain" description="Peptidase S1" evidence="5">
    <location>
        <begin position="127"/>
        <end position="368"/>
    </location>
</feature>
<dbReference type="SMART" id="SM00020">
    <property type="entry name" value="Tryp_SPc"/>
    <property type="match status" value="1"/>
</dbReference>
<feature type="signal peptide" evidence="4">
    <location>
        <begin position="1"/>
        <end position="20"/>
    </location>
</feature>
<dbReference type="RefSeq" id="XP_033151489.1">
    <property type="nucleotide sequence ID" value="XM_033295598.1"/>
</dbReference>
<dbReference type="Proteomes" id="UP000515162">
    <property type="component" value="Chromosome 2L"/>
</dbReference>
<dbReference type="PROSITE" id="PS50240">
    <property type="entry name" value="TRYPSIN_DOM"/>
    <property type="match status" value="1"/>
</dbReference>
<evidence type="ECO:0000256" key="2">
    <source>
        <dbReference type="ARBA" id="ARBA00024195"/>
    </source>
</evidence>
<dbReference type="PANTHER" id="PTHR24256">
    <property type="entry name" value="TRYPTASE-RELATED"/>
    <property type="match status" value="1"/>
</dbReference>
<name>A0A6P8JEQ5_DROMA</name>
<gene>
    <name evidence="7" type="primary">LOC117135432</name>
</gene>
<evidence type="ECO:0000313" key="7">
    <source>
        <dbReference type="RefSeq" id="XP_033151489.1"/>
    </source>
</evidence>
<organism evidence="6 7">
    <name type="scientific">Drosophila mauritiana</name>
    <name type="common">Fruit fly</name>
    <dbReference type="NCBI Taxonomy" id="7226"/>
    <lineage>
        <taxon>Eukaryota</taxon>
        <taxon>Metazoa</taxon>
        <taxon>Ecdysozoa</taxon>
        <taxon>Arthropoda</taxon>
        <taxon>Hexapoda</taxon>
        <taxon>Insecta</taxon>
        <taxon>Pterygota</taxon>
        <taxon>Neoptera</taxon>
        <taxon>Endopterygota</taxon>
        <taxon>Diptera</taxon>
        <taxon>Brachycera</taxon>
        <taxon>Muscomorpha</taxon>
        <taxon>Ephydroidea</taxon>
        <taxon>Drosophilidae</taxon>
        <taxon>Drosophila</taxon>
        <taxon>Sophophora</taxon>
    </lineage>
</organism>
<dbReference type="GO" id="GO:0006508">
    <property type="term" value="P:proteolysis"/>
    <property type="evidence" value="ECO:0007669"/>
    <property type="project" value="InterPro"/>
</dbReference>
<evidence type="ECO:0000259" key="5">
    <source>
        <dbReference type="PROSITE" id="PS50240"/>
    </source>
</evidence>
<comment type="similarity">
    <text evidence="2">Belongs to the peptidase S1 family. CLIP subfamily.</text>
</comment>
<dbReference type="InterPro" id="IPR051487">
    <property type="entry name" value="Ser/Thr_Proteases_Immune/Dev"/>
</dbReference>
<evidence type="ECO:0000256" key="4">
    <source>
        <dbReference type="SAM" id="SignalP"/>
    </source>
</evidence>
<feature type="chain" id="PRO_5027597650" evidence="4">
    <location>
        <begin position="21"/>
        <end position="371"/>
    </location>
</feature>
<keyword evidence="6" id="KW-1185">Reference proteome</keyword>
<reference evidence="7" key="1">
    <citation type="submission" date="2025-08" db="UniProtKB">
        <authorList>
            <consortium name="RefSeq"/>
        </authorList>
    </citation>
    <scope>IDENTIFICATION</scope>
    <source>
        <strain evidence="7">Mau12</strain>
        <tissue evidence="7">Whole Body</tissue>
    </source>
</reference>
<sequence length="371" mass="40960">MGSIVATAAILLVCVLLGEACRYCVPQEQCLVGGWNQNVCLLNFVCCDVLNTNDSRSEPNVESNSESASPSSAEEYIPIQPPVSSVPQNNVPTEPDVPITYWPPKISVPQTNDGANDEQPKPTKRTPPGDRKDTASLFPWVVALFYEGAYLTGGTLIDPKVILTGAHGIMRNMIEYKIEVRAGEFVMNTSNETRSYEKRVVERIVRHEGFIEWRRINNVALIFVKTPFVLSDRIGVLALPRPEASFVGRLCTVAGWKMVSSQDQSPTRVMTNFELPVVDRKTCETQFRSINSNWNLDSSLICAGGEIKRDICFGGEGFALFCSLGEGNTHVYEQVGIAAWCMGSGLKALPGLYTNVTMFRSWIDDRIASYG</sequence>
<accession>A0A6P8JEQ5</accession>
<feature type="region of interest" description="Disordered" evidence="3">
    <location>
        <begin position="55"/>
        <end position="132"/>
    </location>
</feature>
<evidence type="ECO:0000256" key="3">
    <source>
        <dbReference type="SAM" id="MobiDB-lite"/>
    </source>
</evidence>
<dbReference type="GO" id="GO:0004252">
    <property type="term" value="F:serine-type endopeptidase activity"/>
    <property type="evidence" value="ECO:0007669"/>
    <property type="project" value="InterPro"/>
</dbReference>
<evidence type="ECO:0000313" key="6">
    <source>
        <dbReference type="Proteomes" id="UP000515162"/>
    </source>
</evidence>
<dbReference type="Pfam" id="PF00089">
    <property type="entry name" value="Trypsin"/>
    <property type="match status" value="1"/>
</dbReference>